<evidence type="ECO:0000256" key="2">
    <source>
        <dbReference type="ARBA" id="ARBA00005582"/>
    </source>
</evidence>
<name>A0ABN5N8A4_9BACI</name>
<dbReference type="EMBL" id="CP030926">
    <property type="protein sequence ID" value="AXN41030.1"/>
    <property type="molecule type" value="Genomic_DNA"/>
</dbReference>
<proteinExistence type="inferred from homology"/>
<comment type="similarity">
    <text evidence="2">Belongs to the Nudix hydrolase family.</text>
</comment>
<dbReference type="PANTHER" id="PTHR43758">
    <property type="entry name" value="7,8-DIHYDRO-8-OXOGUANINE TRIPHOSPHATASE"/>
    <property type="match status" value="1"/>
</dbReference>
<accession>A0ABN5N8A4</accession>
<feature type="domain" description="Nudix hydrolase" evidence="6">
    <location>
        <begin position="1"/>
        <end position="127"/>
    </location>
</feature>
<keyword evidence="8" id="KW-1185">Reference proteome</keyword>
<evidence type="ECO:0000313" key="8">
    <source>
        <dbReference type="Proteomes" id="UP000260457"/>
    </source>
</evidence>
<evidence type="ECO:0000256" key="3">
    <source>
        <dbReference type="ARBA" id="ARBA00022723"/>
    </source>
</evidence>
<evidence type="ECO:0000256" key="1">
    <source>
        <dbReference type="ARBA" id="ARBA00001946"/>
    </source>
</evidence>
<keyword evidence="5" id="KW-0460">Magnesium</keyword>
<evidence type="ECO:0000313" key="7">
    <source>
        <dbReference type="EMBL" id="AXN41030.1"/>
    </source>
</evidence>
<organism evidence="7 8">
    <name type="scientific">Peribacillus butanolivorans</name>
    <dbReference type="NCBI Taxonomy" id="421767"/>
    <lineage>
        <taxon>Bacteria</taxon>
        <taxon>Bacillati</taxon>
        <taxon>Bacillota</taxon>
        <taxon>Bacilli</taxon>
        <taxon>Bacillales</taxon>
        <taxon>Bacillaceae</taxon>
        <taxon>Peribacillus</taxon>
    </lineage>
</organism>
<sequence>MSNIFTMCFVENNNQLLLQKRVKKPFKGLWNAPGGKVEAYESPIEACKREIQGETGLDINNVSFRGIITVTNENQKRSDVLMLFHAKEFSGSLCATDEGEIAWVETEKIYSYDNTPESFTYLLPYILETDSTLTGKMIYGKKKLELFDISI</sequence>
<keyword evidence="4" id="KW-0378">Hydrolase</keyword>
<dbReference type="InterPro" id="IPR000086">
    <property type="entry name" value="NUDIX_hydrolase_dom"/>
</dbReference>
<protein>
    <submittedName>
        <fullName evidence="7">8-oxo-dGTP diphosphatase</fullName>
    </submittedName>
</protein>
<dbReference type="Gene3D" id="3.90.79.10">
    <property type="entry name" value="Nucleoside Triphosphate Pyrophosphohydrolase"/>
    <property type="match status" value="1"/>
</dbReference>
<dbReference type="InterPro" id="IPR015797">
    <property type="entry name" value="NUDIX_hydrolase-like_dom_sf"/>
</dbReference>
<dbReference type="CDD" id="cd18886">
    <property type="entry name" value="NUDIX_MutT_Nudt1"/>
    <property type="match status" value="1"/>
</dbReference>
<comment type="cofactor">
    <cofactor evidence="1">
        <name>Mg(2+)</name>
        <dbReference type="ChEBI" id="CHEBI:18420"/>
    </cofactor>
</comment>
<gene>
    <name evidence="7" type="ORF">DTO10_23405</name>
</gene>
<evidence type="ECO:0000259" key="6">
    <source>
        <dbReference type="PROSITE" id="PS51462"/>
    </source>
</evidence>
<keyword evidence="3" id="KW-0479">Metal-binding</keyword>
<dbReference type="SUPFAM" id="SSF55811">
    <property type="entry name" value="Nudix"/>
    <property type="match status" value="1"/>
</dbReference>
<dbReference type="RefSeq" id="WP_116821971.1">
    <property type="nucleotide sequence ID" value="NZ_CP030926.1"/>
</dbReference>
<evidence type="ECO:0000256" key="5">
    <source>
        <dbReference type="ARBA" id="ARBA00022842"/>
    </source>
</evidence>
<dbReference type="PROSITE" id="PS51462">
    <property type="entry name" value="NUDIX"/>
    <property type="match status" value="1"/>
</dbReference>
<evidence type="ECO:0000256" key="4">
    <source>
        <dbReference type="ARBA" id="ARBA00022801"/>
    </source>
</evidence>
<dbReference type="Proteomes" id="UP000260457">
    <property type="component" value="Chromosome"/>
</dbReference>
<dbReference type="PANTHER" id="PTHR43758:SF2">
    <property type="entry name" value="OXIDIZED PURINE NUCLEOSIDE TRIPHOSPHATE HYDROLASE"/>
    <property type="match status" value="1"/>
</dbReference>
<dbReference type="Pfam" id="PF00293">
    <property type="entry name" value="NUDIX"/>
    <property type="match status" value="1"/>
</dbReference>
<reference evidence="7 8" key="1">
    <citation type="submission" date="2018-07" db="EMBL/GenBank/DDBJ databases">
        <title>The molecular basis for the intramolecular migration of carboxyl group in the catabolism of para-hydroxybenzoate via gentisate.</title>
        <authorList>
            <person name="Zhao H."/>
            <person name="Xu Y."/>
            <person name="Lin S."/>
            <person name="Spain J.C."/>
            <person name="Zhou N.-Y."/>
        </authorList>
    </citation>
    <scope>NUCLEOTIDE SEQUENCE [LARGE SCALE GENOMIC DNA]</scope>
    <source>
        <strain evidence="7 8">PHB-7a</strain>
    </source>
</reference>